<dbReference type="CDD" id="cd16017">
    <property type="entry name" value="LptA"/>
    <property type="match status" value="1"/>
</dbReference>
<accession>A0A7V2SJ33</accession>
<feature type="non-terminal residue" evidence="8">
    <location>
        <position position="228"/>
    </location>
</feature>
<dbReference type="InterPro" id="IPR000917">
    <property type="entry name" value="Sulfatase_N"/>
</dbReference>
<evidence type="ECO:0000256" key="1">
    <source>
        <dbReference type="ARBA" id="ARBA00004651"/>
    </source>
</evidence>
<proteinExistence type="predicted"/>
<evidence type="ECO:0000256" key="4">
    <source>
        <dbReference type="ARBA" id="ARBA00022692"/>
    </source>
</evidence>
<dbReference type="PANTHER" id="PTHR30443:SF0">
    <property type="entry name" value="PHOSPHOETHANOLAMINE TRANSFERASE EPTA"/>
    <property type="match status" value="1"/>
</dbReference>
<evidence type="ECO:0000256" key="5">
    <source>
        <dbReference type="ARBA" id="ARBA00022989"/>
    </source>
</evidence>
<protein>
    <submittedName>
        <fullName evidence="8">Phosphoethanolamine transferase</fullName>
    </submittedName>
</protein>
<keyword evidence="2" id="KW-1003">Cell membrane</keyword>
<name>A0A7V2SJ33_9BACT</name>
<comment type="subcellular location">
    <subcellularLocation>
        <location evidence="1">Cell membrane</location>
        <topology evidence="1">Multi-pass membrane protein</topology>
    </subcellularLocation>
</comment>
<keyword evidence="4" id="KW-0812">Transmembrane</keyword>
<dbReference type="GO" id="GO:0009244">
    <property type="term" value="P:lipopolysaccharide core region biosynthetic process"/>
    <property type="evidence" value="ECO:0007669"/>
    <property type="project" value="TreeGrafter"/>
</dbReference>
<keyword evidence="6" id="KW-0472">Membrane</keyword>
<dbReference type="EMBL" id="DRNO01000248">
    <property type="protein sequence ID" value="HFC03952.1"/>
    <property type="molecule type" value="Genomic_DNA"/>
</dbReference>
<dbReference type="InterPro" id="IPR058130">
    <property type="entry name" value="PEA_transf_C"/>
</dbReference>
<dbReference type="AlphaFoldDB" id="A0A7V2SJ33"/>
<comment type="caution">
    <text evidence="8">The sequence shown here is derived from an EMBL/GenBank/DDBJ whole genome shotgun (WGS) entry which is preliminary data.</text>
</comment>
<evidence type="ECO:0000313" key="8">
    <source>
        <dbReference type="EMBL" id="HFC03952.1"/>
    </source>
</evidence>
<evidence type="ECO:0000256" key="2">
    <source>
        <dbReference type="ARBA" id="ARBA00022475"/>
    </source>
</evidence>
<dbReference type="InterPro" id="IPR017850">
    <property type="entry name" value="Alkaline_phosphatase_core_sf"/>
</dbReference>
<dbReference type="GO" id="GO:0005886">
    <property type="term" value="C:plasma membrane"/>
    <property type="evidence" value="ECO:0007669"/>
    <property type="project" value="UniProtKB-SubCell"/>
</dbReference>
<evidence type="ECO:0000256" key="6">
    <source>
        <dbReference type="ARBA" id="ARBA00023136"/>
    </source>
</evidence>
<gene>
    <name evidence="8" type="ORF">ENJ74_03675</name>
</gene>
<dbReference type="PANTHER" id="PTHR30443">
    <property type="entry name" value="INNER MEMBRANE PROTEIN"/>
    <property type="match status" value="1"/>
</dbReference>
<evidence type="ECO:0000256" key="3">
    <source>
        <dbReference type="ARBA" id="ARBA00022679"/>
    </source>
</evidence>
<dbReference type="InterPro" id="IPR040423">
    <property type="entry name" value="PEA_transferase"/>
</dbReference>
<evidence type="ECO:0000259" key="7">
    <source>
        <dbReference type="Pfam" id="PF00884"/>
    </source>
</evidence>
<feature type="domain" description="Sulfatase N-terminal" evidence="7">
    <location>
        <begin position="2"/>
        <end position="226"/>
    </location>
</feature>
<keyword evidence="5" id="KW-1133">Transmembrane helix</keyword>
<sequence length="228" mass="26217">MVVGEATRWDHFGLNGYRRDTTPKLSKIKGVINFADFRSCGTYTAHSVPCMFSIYDRSHYKRDKAEWTENVVDVLAHTGRVDLIWRDNNSDPKGVMKRLGYVDFMNPKNNPVCDSECRDEGMLQNLEGLLDRNTSRDKLLVLHQMGSHGPEYYKRYTKAFLRYKPVCRSNELGSCTQDEVVNAYDNTVLHTDSFLDDAIKLLKRYEKKYQVALVYVADHGESLGEKGV</sequence>
<dbReference type="GO" id="GO:0016776">
    <property type="term" value="F:phosphotransferase activity, phosphate group as acceptor"/>
    <property type="evidence" value="ECO:0007669"/>
    <property type="project" value="TreeGrafter"/>
</dbReference>
<dbReference type="Gene3D" id="3.40.720.10">
    <property type="entry name" value="Alkaline Phosphatase, subunit A"/>
    <property type="match status" value="1"/>
</dbReference>
<dbReference type="Pfam" id="PF00884">
    <property type="entry name" value="Sulfatase"/>
    <property type="match status" value="1"/>
</dbReference>
<dbReference type="SUPFAM" id="SSF53649">
    <property type="entry name" value="Alkaline phosphatase-like"/>
    <property type="match status" value="1"/>
</dbReference>
<dbReference type="Proteomes" id="UP000885722">
    <property type="component" value="Unassembled WGS sequence"/>
</dbReference>
<reference evidence="8" key="1">
    <citation type="journal article" date="2020" name="mSystems">
        <title>Genome- and Community-Level Interaction Insights into Carbon Utilization and Element Cycling Functions of Hydrothermarchaeota in Hydrothermal Sediment.</title>
        <authorList>
            <person name="Zhou Z."/>
            <person name="Liu Y."/>
            <person name="Xu W."/>
            <person name="Pan J."/>
            <person name="Luo Z.H."/>
            <person name="Li M."/>
        </authorList>
    </citation>
    <scope>NUCLEOTIDE SEQUENCE [LARGE SCALE GENOMIC DNA]</scope>
    <source>
        <strain evidence="8">HyVt-513</strain>
    </source>
</reference>
<keyword evidence="3 8" id="KW-0808">Transferase</keyword>
<organism evidence="8">
    <name type="scientific">Nitratifractor salsuginis</name>
    <dbReference type="NCBI Taxonomy" id="269261"/>
    <lineage>
        <taxon>Bacteria</taxon>
        <taxon>Pseudomonadati</taxon>
        <taxon>Campylobacterota</taxon>
        <taxon>Epsilonproteobacteria</taxon>
        <taxon>Campylobacterales</taxon>
        <taxon>Sulfurovaceae</taxon>
        <taxon>Nitratifractor</taxon>
    </lineage>
</organism>